<dbReference type="GO" id="GO:0000932">
    <property type="term" value="C:P-body"/>
    <property type="evidence" value="ECO:0007669"/>
    <property type="project" value="UniProtKB-SubCell"/>
</dbReference>
<dbReference type="SMART" id="SM00320">
    <property type="entry name" value="WD40"/>
    <property type="match status" value="3"/>
</dbReference>
<comment type="similarity">
    <text evidence="2">Belongs to the WD repeat EDC4 family.</text>
</comment>
<dbReference type="InterPro" id="IPR036322">
    <property type="entry name" value="WD40_repeat_dom_sf"/>
</dbReference>
<name>A0A484N974_9ASTE</name>
<dbReference type="SUPFAM" id="SSF50978">
    <property type="entry name" value="WD40 repeat-like"/>
    <property type="match status" value="1"/>
</dbReference>
<feature type="region of interest" description="Disordered" evidence="10">
    <location>
        <begin position="1"/>
        <end position="75"/>
    </location>
</feature>
<evidence type="ECO:0000256" key="5">
    <source>
        <dbReference type="ARBA" id="ARBA00022574"/>
    </source>
</evidence>
<evidence type="ECO:0000313" key="13">
    <source>
        <dbReference type="EMBL" id="VFQ97905.1"/>
    </source>
</evidence>
<feature type="region of interest" description="Disordered" evidence="10">
    <location>
        <begin position="700"/>
        <end position="728"/>
    </location>
</feature>
<dbReference type="PROSITE" id="PS50082">
    <property type="entry name" value="WD_REPEATS_2"/>
    <property type="match status" value="2"/>
</dbReference>
<dbReference type="Proteomes" id="UP000595140">
    <property type="component" value="Unassembled WGS sequence"/>
</dbReference>
<dbReference type="InterPro" id="IPR045152">
    <property type="entry name" value="EDC4-like"/>
</dbReference>
<feature type="compositionally biased region" description="Low complexity" evidence="10">
    <location>
        <begin position="980"/>
        <end position="993"/>
    </location>
</feature>
<feature type="repeat" description="WD" evidence="9">
    <location>
        <begin position="407"/>
        <end position="449"/>
    </location>
</feature>
<dbReference type="Pfam" id="PF21289">
    <property type="entry name" value="EDC4_C"/>
    <property type="match status" value="1"/>
</dbReference>
<dbReference type="FunFam" id="1.10.220.100:FF:000001">
    <property type="entry name" value="Enhancer of mRNA-decapping protein 4"/>
    <property type="match status" value="1"/>
</dbReference>
<protein>
    <recommendedName>
        <fullName evidence="15">Enhancer of mRNA-decapping protein 4 WD40 repeat region domain-containing protein</fullName>
    </recommendedName>
</protein>
<dbReference type="PANTHER" id="PTHR15598">
    <property type="entry name" value="ENHANCER OF MRNA-DECAPPING PROTEIN 4"/>
    <property type="match status" value="1"/>
</dbReference>
<feature type="compositionally biased region" description="Low complexity" evidence="10">
    <location>
        <begin position="27"/>
        <end position="48"/>
    </location>
</feature>
<dbReference type="EMBL" id="OOIL02006555">
    <property type="protein sequence ID" value="VFQ97905.1"/>
    <property type="molecule type" value="Genomic_DNA"/>
</dbReference>
<evidence type="ECO:0000256" key="7">
    <source>
        <dbReference type="ARBA" id="ARBA00022737"/>
    </source>
</evidence>
<evidence type="ECO:0000256" key="9">
    <source>
        <dbReference type="PROSITE-ProRule" id="PRU00221"/>
    </source>
</evidence>
<sequence length="1425" mass="154663">MASAGNPNQAGGGGGGGPFDLHKFFKPSPSVPSSASGNPNAQNPNNHNLISSSAFPLPSASYPPPTGGGGGGPFAYQPQTVPFRPHAQYHLHIPQYSGQAPQVDGQFSNLHQQRSISFPTQPVQPPPANPHLFQNPNSNQNSGVQLMAMLSPPPPTHEIQQQSPIPGIQPTTSGSDLSDFSAPTSVPLLHSVPNIDNVHAGSDPMRLKSNKLPKGRHLIGDQIVYDIDARLPGEVQPQLEVNPITKYNSEPVLALGRQITVNKPYICYGLKLGNIRVLNSHTALRALLRGHVQRVSDMAFFAEDVHLLASASIDGRVYIWKITEGPDDEGKPQITEKVVVAIKFIGEGESTHPRVCWHCHKQEILVVGIGKRVLRIDTTKVGKGEVFSAEEALGCPVDRLVEGVQLVGIHDGEVTDLSMSQWMTTRLVSASVDGTVKVWEDRKSTPIAVLRPHDGLPINSVTFLAAPNHPDHIILITGGPLNQEIKIWSSRSEDGWLLPSDSESWQCTQTLELKSSTESQVGEAFFNQVVALSQAGLLLLANAKKNAIYVVHLDYGPNPAASRMDYIAEFTVTMPILSFTGASDILPHGDQKVRVYCVQTQAIQQYTLELSQCLPPPLENIMFDRLESSASRDGTSVEGFSQMETSGSKPIELPISVSSAPKLPPSETSSQSAPSGRRYLSPAGTEITTSQGFATYSLESNPDTISVTNTDADVVPDSSAPLPASPRLPHELSGFRSSSNSFESTPISDHGGDSKVVEYSVDRQMDPIHAYSSDVGSFIDDAKSDEIKAFHGDASSGLNHPVKFKQPTHLVTPELLRDSSSEMNHIVEQKSDEIQDVMMNNEARNVEVEVKVVGESRFNQYSGIGSLGKLQDFVSDNKDKTFCSQASDLGMEMARDCSALSPETYITEDSRQCDGAIVSENLVQSASNQEEQGSTNNVSGRELDAKMPAPVIQPTEASAKGKRPKGKNSQSHVPPLELPSSSETTDSSTETGVTVSISSMEAAFSQLSLMQDSLNQLMTMQKESQKQMGTMVANPVNKEGKRLEAAMGRSMEKFTKTNIDALWARFQEEFTKHEKLSRDRTQQITNLISNCVNKDVSVVVEKIVKKEIGSVGQAVARTLTPIIEKALSSTLYEFHQKSVGDKTVSQLEKAIYSKLEATVARQLQAQFQTSGKQALQESLKSTLEASVIPAFDMSCKAMFEQVDATFQKGMAEHAAAVQQQIESLHSPLAHALRDAVNSASSLTQTLNGELAEGLRKLLALVNSEATNPIVGQLCNGPMLQIEKFEAPPDPTKDLSRLLAEQKYAEAFTSALQRSDVSIVSWLCSQVDLLGIVMRNPSPLSQGVLLSLLQQLACDISNETSKKLTWMTHVLSAINPSDPMIAMHVRPIFEQVFGIVNHHYGLPTTTVSEQTNIRIIQMVIKSVCQL</sequence>
<keyword evidence="6" id="KW-0507">mRNA processing</keyword>
<evidence type="ECO:0000256" key="2">
    <source>
        <dbReference type="ARBA" id="ARBA00009639"/>
    </source>
</evidence>
<keyword evidence="8" id="KW-0175">Coiled coil</keyword>
<keyword evidence="4" id="KW-0597">Phosphoprotein</keyword>
<feature type="domain" description="Enhancer of mRNA-decapping protein 4 C-terminal" evidence="12">
    <location>
        <begin position="1295"/>
        <end position="1396"/>
    </location>
</feature>
<dbReference type="InterPro" id="IPR044938">
    <property type="entry name" value="EDC4_C_sf"/>
</dbReference>
<gene>
    <name evidence="13" type="ORF">CCAM_LOCUS39681</name>
</gene>
<keyword evidence="3" id="KW-0963">Cytoplasm</keyword>
<dbReference type="InterPro" id="IPR032401">
    <property type="entry name" value="EDC4_WD40"/>
</dbReference>
<reference evidence="13 14" key="1">
    <citation type="submission" date="2018-04" db="EMBL/GenBank/DDBJ databases">
        <authorList>
            <person name="Vogel A."/>
        </authorList>
    </citation>
    <scope>NUCLEOTIDE SEQUENCE [LARGE SCALE GENOMIC DNA]</scope>
</reference>
<feature type="compositionally biased region" description="Low complexity" evidence="10">
    <location>
        <begin position="734"/>
        <end position="744"/>
    </location>
</feature>
<evidence type="ECO:0000256" key="4">
    <source>
        <dbReference type="ARBA" id="ARBA00022553"/>
    </source>
</evidence>
<dbReference type="GO" id="GO:0031087">
    <property type="term" value="P:deadenylation-independent decapping of nuclear-transcribed mRNA"/>
    <property type="evidence" value="ECO:0007669"/>
    <property type="project" value="InterPro"/>
</dbReference>
<evidence type="ECO:0000256" key="3">
    <source>
        <dbReference type="ARBA" id="ARBA00022490"/>
    </source>
</evidence>
<feature type="region of interest" description="Disordered" evidence="10">
    <location>
        <begin position="924"/>
        <end position="993"/>
    </location>
</feature>
<feature type="repeat" description="WD" evidence="9">
    <location>
        <begin position="288"/>
        <end position="325"/>
    </location>
</feature>
<keyword evidence="7" id="KW-0677">Repeat</keyword>
<evidence type="ECO:0000256" key="8">
    <source>
        <dbReference type="ARBA" id="ARBA00023054"/>
    </source>
</evidence>
<evidence type="ECO:0000259" key="12">
    <source>
        <dbReference type="Pfam" id="PF21289"/>
    </source>
</evidence>
<proteinExistence type="inferred from homology"/>
<evidence type="ECO:0000256" key="10">
    <source>
        <dbReference type="SAM" id="MobiDB-lite"/>
    </source>
</evidence>
<evidence type="ECO:0000256" key="1">
    <source>
        <dbReference type="ARBA" id="ARBA00004201"/>
    </source>
</evidence>
<dbReference type="InterPro" id="IPR015943">
    <property type="entry name" value="WD40/YVTN_repeat-like_dom_sf"/>
</dbReference>
<evidence type="ECO:0000259" key="11">
    <source>
        <dbReference type="Pfam" id="PF16529"/>
    </source>
</evidence>
<keyword evidence="14" id="KW-1185">Reference proteome</keyword>
<feature type="compositionally biased region" description="Polar residues" evidence="10">
    <location>
        <begin position="700"/>
        <end position="711"/>
    </location>
</feature>
<feature type="domain" description="Enhancer of mRNA-decapping protein 4 WD40 repeat region" evidence="11">
    <location>
        <begin position="240"/>
        <end position="553"/>
    </location>
</feature>
<feature type="region of interest" description="Disordered" evidence="10">
    <location>
        <begin position="734"/>
        <end position="753"/>
    </location>
</feature>
<feature type="region of interest" description="Disordered" evidence="10">
    <location>
        <begin position="632"/>
        <end position="683"/>
    </location>
</feature>
<feature type="compositionally biased region" description="Low complexity" evidence="10">
    <location>
        <begin position="716"/>
        <end position="727"/>
    </location>
</feature>
<dbReference type="Gene3D" id="2.130.10.10">
    <property type="entry name" value="YVTN repeat-like/Quinoprotein amine dehydrogenase"/>
    <property type="match status" value="1"/>
</dbReference>
<dbReference type="GO" id="GO:0006397">
    <property type="term" value="P:mRNA processing"/>
    <property type="evidence" value="ECO:0007669"/>
    <property type="project" value="UniProtKB-KW"/>
</dbReference>
<comment type="subcellular location">
    <subcellularLocation>
        <location evidence="1">Cytoplasm</location>
        <location evidence="1">P-body</location>
    </subcellularLocation>
</comment>
<keyword evidence="5 9" id="KW-0853">WD repeat</keyword>
<dbReference type="InterPro" id="IPR001680">
    <property type="entry name" value="WD40_rpt"/>
</dbReference>
<dbReference type="FunFam" id="2.130.10.10:FF:000232">
    <property type="entry name" value="enhancer of mRNA-decapping protein 4"/>
    <property type="match status" value="1"/>
</dbReference>
<organism evidence="13 14">
    <name type="scientific">Cuscuta campestris</name>
    <dbReference type="NCBI Taxonomy" id="132261"/>
    <lineage>
        <taxon>Eukaryota</taxon>
        <taxon>Viridiplantae</taxon>
        <taxon>Streptophyta</taxon>
        <taxon>Embryophyta</taxon>
        <taxon>Tracheophyta</taxon>
        <taxon>Spermatophyta</taxon>
        <taxon>Magnoliopsida</taxon>
        <taxon>eudicotyledons</taxon>
        <taxon>Gunneridae</taxon>
        <taxon>Pentapetalae</taxon>
        <taxon>asterids</taxon>
        <taxon>lamiids</taxon>
        <taxon>Solanales</taxon>
        <taxon>Convolvulaceae</taxon>
        <taxon>Cuscuteae</taxon>
        <taxon>Cuscuta</taxon>
        <taxon>Cuscuta subgen. Grammica</taxon>
        <taxon>Cuscuta sect. Cleistogrammica</taxon>
    </lineage>
</organism>
<accession>A0A484N974</accession>
<dbReference type="Pfam" id="PF16529">
    <property type="entry name" value="Ge1_WD40"/>
    <property type="match status" value="1"/>
</dbReference>
<dbReference type="Gene3D" id="1.10.220.100">
    <property type="entry name" value="conserved c-terminal region of ge- 1"/>
    <property type="match status" value="1"/>
</dbReference>
<dbReference type="InterPro" id="IPR049404">
    <property type="entry name" value="EDC4_C"/>
</dbReference>
<dbReference type="OrthoDB" id="21128at2759"/>
<feature type="compositionally biased region" description="Polar residues" evidence="10">
    <location>
        <begin position="632"/>
        <end position="648"/>
    </location>
</feature>
<evidence type="ECO:0000256" key="6">
    <source>
        <dbReference type="ARBA" id="ARBA00022664"/>
    </source>
</evidence>
<evidence type="ECO:0000313" key="14">
    <source>
        <dbReference type="Proteomes" id="UP000595140"/>
    </source>
</evidence>
<evidence type="ECO:0008006" key="15">
    <source>
        <dbReference type="Google" id="ProtNLM"/>
    </source>
</evidence>
<feature type="compositionally biased region" description="Polar residues" evidence="10">
    <location>
        <begin position="924"/>
        <end position="939"/>
    </location>
</feature>
<dbReference type="PANTHER" id="PTHR15598:SF5">
    <property type="entry name" value="ENHANCER OF MRNA-DECAPPING PROTEIN 4"/>
    <property type="match status" value="1"/>
</dbReference>
<dbReference type="PROSITE" id="PS50294">
    <property type="entry name" value="WD_REPEATS_REGION"/>
    <property type="match status" value="1"/>
</dbReference>